<dbReference type="Proteomes" id="UP001176961">
    <property type="component" value="Unassembled WGS sequence"/>
</dbReference>
<reference evidence="15" key="1">
    <citation type="submission" date="2023-07" db="EMBL/GenBank/DDBJ databases">
        <authorList>
            <consortium name="CYATHOMIX"/>
        </authorList>
    </citation>
    <scope>NUCLEOTIDE SEQUENCE</scope>
    <source>
        <strain evidence="15">N/A</strain>
    </source>
</reference>
<dbReference type="InterPro" id="IPR005533">
    <property type="entry name" value="AMOP_dom"/>
</dbReference>
<evidence type="ECO:0008006" key="17">
    <source>
        <dbReference type="Google" id="ProtNLM"/>
    </source>
</evidence>
<feature type="compositionally biased region" description="Low complexity" evidence="8">
    <location>
        <begin position="230"/>
        <end position="241"/>
    </location>
</feature>
<evidence type="ECO:0000256" key="3">
    <source>
        <dbReference type="ARBA" id="ARBA00022729"/>
    </source>
</evidence>
<comment type="subcellular location">
    <subcellularLocation>
        <location evidence="1">Membrane</location>
    </subcellularLocation>
</comment>
<feature type="region of interest" description="Disordered" evidence="8">
    <location>
        <begin position="1590"/>
        <end position="1612"/>
    </location>
</feature>
<keyword evidence="6 7" id="KW-1015">Disulfide bond</keyword>
<feature type="chain" id="PRO_5041302770" description="Protein mesh" evidence="10">
    <location>
        <begin position="18"/>
        <end position="1612"/>
    </location>
</feature>
<feature type="signal peptide" evidence="10">
    <location>
        <begin position="1"/>
        <end position="17"/>
    </location>
</feature>
<feature type="region of interest" description="Disordered" evidence="8">
    <location>
        <begin position="61"/>
        <end position="84"/>
    </location>
</feature>
<dbReference type="SMART" id="SM00539">
    <property type="entry name" value="NIDO"/>
    <property type="match status" value="1"/>
</dbReference>
<feature type="domain" description="VWFD" evidence="14">
    <location>
        <begin position="833"/>
        <end position="1069"/>
    </location>
</feature>
<dbReference type="Pfam" id="PF03782">
    <property type="entry name" value="AMOP"/>
    <property type="match status" value="1"/>
</dbReference>
<dbReference type="Gene3D" id="2.10.70.10">
    <property type="entry name" value="Complement Module, domain 1"/>
    <property type="match status" value="1"/>
</dbReference>
<comment type="caution">
    <text evidence="15">The sequence shown here is derived from an EMBL/GenBank/DDBJ whole genome shotgun (WGS) entry which is preliminary data.</text>
</comment>
<keyword evidence="4 9" id="KW-1133">Transmembrane helix</keyword>
<dbReference type="Pfam" id="PF06119">
    <property type="entry name" value="NIDO"/>
    <property type="match status" value="1"/>
</dbReference>
<dbReference type="InterPro" id="IPR051495">
    <property type="entry name" value="Epithelial_Barrier/Signaling"/>
</dbReference>
<dbReference type="SUPFAM" id="SSF57535">
    <property type="entry name" value="Complement control module/SCR domain"/>
    <property type="match status" value="1"/>
</dbReference>
<evidence type="ECO:0000256" key="9">
    <source>
        <dbReference type="SAM" id="Phobius"/>
    </source>
</evidence>
<dbReference type="InterPro" id="IPR056619">
    <property type="entry name" value="C8-3_MUC4"/>
</dbReference>
<dbReference type="SMART" id="SM00216">
    <property type="entry name" value="VWD"/>
    <property type="match status" value="1"/>
</dbReference>
<dbReference type="PANTHER" id="PTHR13802:SF52">
    <property type="entry name" value="MUCIN-4"/>
    <property type="match status" value="1"/>
</dbReference>
<sequence>MWHRLVAVASVSVVAVCLIFPSSKSNTSKLTFDSEDKAQRFADGSKCEGIIADNQLPSKEEAQEALSRAGESDHGLSQTERKKRQISQQSYQAYLDSLGRADYDVRLEEGWQNILYPFGAWAMDEQLMGQAGRETQANLGFDCPFFGFRFNYTFVYPMGMVSFALPSFATPPWTFPNPSWPKQRDHSFIAPFYADSMYQWIGNTKISNTFYRSVHRPRLDDDEVYNTNPQANYGAPNYNQNQNPYIQQQQQYGQTPNSSIYGQQPTYQQYRRKRQMPGRISQPGMVVDPLLLDNITQTIQDGYTGASGFRAEHAFIVTWYRMAYGGAPRALDVSQFEHVKDWQNTFQLVIASDEIRTFAIFNYARLNWTTSNEAGGLNGFGGKQAAVAGFNGGNGTGWYQLPYSGHGRIWKLGYFSNVLTPGRWIHRIDEVIIPAGCTNASNGGLITAPPWGVMQGGMAINVSGPCFRPNDNIKVNFENWQTDCKRLNRIRARCIMPMFHKTGLVPIRLSRDGGQSFPFFGKFYVVVPDRAPALVSLKDDVDDIHNRWYQPYAETLTMGWQALNLTYNYGARVDISLFGYWEDADRSHFVQVDYLAKGVPNTGSYTFKPPSFQRQTLLKNAWQKFTFGFVRVSLSDTEDGVQWSKPTPFPWYYLPDWKKHYGQNWALDMCIEWFEYDGKRRNFQMDLTKDIPCPCKMSQALLDLGRYMPIMDCDKDGDTSCPFNKGAQHCIQSVQPSSVGSSQQCCYDYEGYLMFTDDWEPDGDYTRFFQPGTPARAHKFGAPPFRQPPFIPTMSNYQLDLMPYRTCCTYAQHCEFYYWRRMTNGCQDYKAPAAGYMYGEPHVVTFDGVKYTFPGKGYFVLLMSEDPTHKLMVQVRLEQPDDTLWHSHVNATVITGVAVQENDSSIVQVFARKPMRRWRYRTDVYVDGVRRFFDKPHWKYQQFRNVDLRNPLQNMNQSEIVIMLKSGIGIRVHESYGMLDVMVTLPPSYNTTCKPGITASSSLNSVDGANRCYTTLGLLGVYNNDPNDDLTSSSGQVTRSNGDTFTAGTTQMIYEQFGITWRVDGKNEKIGSVLFSEQFKPIYNPLLFASTDYAPVYWPQYLDMNASRVFTIEQSATKKNKAGNMSTSTHSSDLPDDPNPSDIPKSRKDCHFEDAPMKKSCAEEASEGPSPFGIKNIKGYTMGIRWSERIEHKAKVFYGNVQRHVDLRNPLQNMNQSEIVIMLKSGIGIRVHESYGMLDVMVTLPPSYNTTCKPGITASSSLNSVDGANRCYTTLGLLGVYNNDPNDDLTSSSGQVTRSNGDTFTAGTTQMIYEQFGITWRVDGKNEKIGSVLFSEQFKPIYNPLLFASTDYAPVYWPQYLDMNASRVFTIEQVTSTCQGVSQCEYDYMMTGRKEVGLTTLRKQKNFFAMQKSGSKQLISCGPLLKKEGVVKTPPAANYLDGDTVTFSCKPKYFIHGDVERTCRNGTWTPGWWAWCRDRNLEYALKWMTALLSIFGFVMLFMVIFCVLWNIRKKKQIAHAQQQLKKGKTTTSQTTTEWEKRLSWQPTNLNEEKKPLQRKGSGTFDDRPAYLREERRHPAPLSERLRLRAEPNLMQRHTSSQPSQYFFESSAI</sequence>
<dbReference type="Gene3D" id="2.60.40.10">
    <property type="entry name" value="Immunoglobulins"/>
    <property type="match status" value="1"/>
</dbReference>
<evidence type="ECO:0000259" key="13">
    <source>
        <dbReference type="PROSITE" id="PS51220"/>
    </source>
</evidence>
<dbReference type="PROSITE" id="PS50923">
    <property type="entry name" value="SUSHI"/>
    <property type="match status" value="1"/>
</dbReference>
<evidence type="ECO:0000256" key="2">
    <source>
        <dbReference type="ARBA" id="ARBA00022692"/>
    </source>
</evidence>
<dbReference type="InterPro" id="IPR014756">
    <property type="entry name" value="Ig_E-set"/>
</dbReference>
<evidence type="ECO:0000313" key="15">
    <source>
        <dbReference type="EMBL" id="CAJ0600478.1"/>
    </source>
</evidence>
<accession>A0AA36GY34</accession>
<dbReference type="Pfam" id="PF00084">
    <property type="entry name" value="Sushi"/>
    <property type="match status" value="1"/>
</dbReference>
<evidence type="ECO:0000256" key="6">
    <source>
        <dbReference type="ARBA" id="ARBA00023157"/>
    </source>
</evidence>
<keyword evidence="7" id="KW-0768">Sushi</keyword>
<feature type="region of interest" description="Disordered" evidence="8">
    <location>
        <begin position="1117"/>
        <end position="1150"/>
    </location>
</feature>
<feature type="transmembrane region" description="Helical" evidence="9">
    <location>
        <begin position="1487"/>
        <end position="1511"/>
    </location>
</feature>
<dbReference type="Pfam" id="PF00094">
    <property type="entry name" value="VWD"/>
    <property type="match status" value="1"/>
</dbReference>
<keyword evidence="2 9" id="KW-0812">Transmembrane</keyword>
<evidence type="ECO:0000259" key="11">
    <source>
        <dbReference type="PROSITE" id="PS50856"/>
    </source>
</evidence>
<dbReference type="PANTHER" id="PTHR13802">
    <property type="entry name" value="MUCIN 4-RELATED"/>
    <property type="match status" value="1"/>
</dbReference>
<dbReference type="CDD" id="cd00033">
    <property type="entry name" value="CCP"/>
    <property type="match status" value="1"/>
</dbReference>
<proteinExistence type="predicted"/>
<evidence type="ECO:0000256" key="7">
    <source>
        <dbReference type="PROSITE-ProRule" id="PRU00302"/>
    </source>
</evidence>
<keyword evidence="16" id="KW-1185">Reference proteome</keyword>
<dbReference type="SMART" id="SM00032">
    <property type="entry name" value="CCP"/>
    <property type="match status" value="1"/>
</dbReference>
<protein>
    <recommendedName>
        <fullName evidence="17">Protein mesh</fullName>
    </recommendedName>
</protein>
<name>A0AA36GY34_CYLNA</name>
<dbReference type="InterPro" id="IPR003886">
    <property type="entry name" value="NIDO_dom"/>
</dbReference>
<dbReference type="InterPro" id="IPR001846">
    <property type="entry name" value="VWF_type-D"/>
</dbReference>
<feature type="compositionally biased region" description="Polar residues" evidence="8">
    <location>
        <begin position="1595"/>
        <end position="1612"/>
    </location>
</feature>
<dbReference type="EMBL" id="CATQJL010000223">
    <property type="protein sequence ID" value="CAJ0600478.1"/>
    <property type="molecule type" value="Genomic_DNA"/>
</dbReference>
<evidence type="ECO:0000256" key="1">
    <source>
        <dbReference type="ARBA" id="ARBA00004370"/>
    </source>
</evidence>
<dbReference type="PROSITE" id="PS50856">
    <property type="entry name" value="AMOP"/>
    <property type="match status" value="1"/>
</dbReference>
<dbReference type="SUPFAM" id="SSF81296">
    <property type="entry name" value="E set domains"/>
    <property type="match status" value="1"/>
</dbReference>
<dbReference type="GO" id="GO:0007160">
    <property type="term" value="P:cell-matrix adhesion"/>
    <property type="evidence" value="ECO:0007669"/>
    <property type="project" value="InterPro"/>
</dbReference>
<dbReference type="SMART" id="SM00723">
    <property type="entry name" value="AMOP"/>
    <property type="match status" value="1"/>
</dbReference>
<dbReference type="InterPro" id="IPR013783">
    <property type="entry name" value="Ig-like_fold"/>
</dbReference>
<evidence type="ECO:0000256" key="8">
    <source>
        <dbReference type="SAM" id="MobiDB-lite"/>
    </source>
</evidence>
<evidence type="ECO:0000313" key="16">
    <source>
        <dbReference type="Proteomes" id="UP001176961"/>
    </source>
</evidence>
<feature type="domain" description="AMOP" evidence="11">
    <location>
        <begin position="662"/>
        <end position="821"/>
    </location>
</feature>
<evidence type="ECO:0000259" key="12">
    <source>
        <dbReference type="PROSITE" id="PS50923"/>
    </source>
</evidence>
<gene>
    <name evidence="15" type="ORF">CYNAS_LOCUS12461</name>
</gene>
<comment type="caution">
    <text evidence="7">Lacks conserved residue(s) required for the propagation of feature annotation.</text>
</comment>
<feature type="region of interest" description="Disordered" evidence="8">
    <location>
        <begin position="1549"/>
        <end position="1569"/>
    </location>
</feature>
<dbReference type="PROSITE" id="PS51233">
    <property type="entry name" value="VWFD"/>
    <property type="match status" value="1"/>
</dbReference>
<evidence type="ECO:0000256" key="10">
    <source>
        <dbReference type="SAM" id="SignalP"/>
    </source>
</evidence>
<dbReference type="InterPro" id="IPR000436">
    <property type="entry name" value="Sushi_SCR_CCP_dom"/>
</dbReference>
<evidence type="ECO:0000256" key="5">
    <source>
        <dbReference type="ARBA" id="ARBA00023136"/>
    </source>
</evidence>
<dbReference type="GO" id="GO:0016020">
    <property type="term" value="C:membrane"/>
    <property type="evidence" value="ECO:0007669"/>
    <property type="project" value="UniProtKB-SubCell"/>
</dbReference>
<keyword evidence="3 10" id="KW-0732">Signal</keyword>
<keyword evidence="5 9" id="KW-0472">Membrane</keyword>
<dbReference type="Pfam" id="PF23263">
    <property type="entry name" value="C8-3_MUC4"/>
    <property type="match status" value="1"/>
</dbReference>
<evidence type="ECO:0000259" key="14">
    <source>
        <dbReference type="PROSITE" id="PS51233"/>
    </source>
</evidence>
<feature type="compositionally biased region" description="Polar residues" evidence="8">
    <location>
        <begin position="1117"/>
        <end position="1130"/>
    </location>
</feature>
<dbReference type="PROSITE" id="PS51220">
    <property type="entry name" value="NIDO"/>
    <property type="match status" value="1"/>
</dbReference>
<feature type="region of interest" description="Disordered" evidence="8">
    <location>
        <begin position="221"/>
        <end position="241"/>
    </location>
</feature>
<dbReference type="InterPro" id="IPR035976">
    <property type="entry name" value="Sushi/SCR/CCP_sf"/>
</dbReference>
<feature type="domain" description="NIDO" evidence="13">
    <location>
        <begin position="265"/>
        <end position="431"/>
    </location>
</feature>
<organism evidence="15 16">
    <name type="scientific">Cylicocyclus nassatus</name>
    <name type="common">Nematode worm</name>
    <dbReference type="NCBI Taxonomy" id="53992"/>
    <lineage>
        <taxon>Eukaryota</taxon>
        <taxon>Metazoa</taxon>
        <taxon>Ecdysozoa</taxon>
        <taxon>Nematoda</taxon>
        <taxon>Chromadorea</taxon>
        <taxon>Rhabditida</taxon>
        <taxon>Rhabditina</taxon>
        <taxon>Rhabditomorpha</taxon>
        <taxon>Strongyloidea</taxon>
        <taxon>Strongylidae</taxon>
        <taxon>Cylicocyclus</taxon>
    </lineage>
</organism>
<feature type="disulfide bond" evidence="7">
    <location>
        <begin position="1449"/>
        <end position="1476"/>
    </location>
</feature>
<evidence type="ECO:0000256" key="4">
    <source>
        <dbReference type="ARBA" id="ARBA00022989"/>
    </source>
</evidence>
<feature type="domain" description="Sushi" evidence="12">
    <location>
        <begin position="1419"/>
        <end position="1478"/>
    </location>
</feature>